<dbReference type="EMBL" id="JAUSTF010000001">
    <property type="protein sequence ID" value="MDQ0178632.1"/>
    <property type="molecule type" value="Genomic_DNA"/>
</dbReference>
<dbReference type="EMBL" id="JAUSRG010000006">
    <property type="protein sequence ID" value="MDP9905628.1"/>
    <property type="molecule type" value="Genomic_DNA"/>
</dbReference>
<dbReference type="AlphaFoldDB" id="A0AAW8DKM7"/>
<evidence type="ECO:0000313" key="5">
    <source>
        <dbReference type="Proteomes" id="UP001230951"/>
    </source>
</evidence>
<dbReference type="Proteomes" id="UP001230951">
    <property type="component" value="Unassembled WGS sequence"/>
</dbReference>
<evidence type="ECO:0000313" key="3">
    <source>
        <dbReference type="EMBL" id="MDP9905628.1"/>
    </source>
</evidence>
<evidence type="ECO:0000313" key="6">
    <source>
        <dbReference type="Proteomes" id="UP001242995"/>
    </source>
</evidence>
<organism evidence="3 6">
    <name type="scientific">Arthrobacter bambusae</name>
    <dbReference type="NCBI Taxonomy" id="1338426"/>
    <lineage>
        <taxon>Bacteria</taxon>
        <taxon>Bacillati</taxon>
        <taxon>Actinomycetota</taxon>
        <taxon>Actinomycetes</taxon>
        <taxon>Micrococcales</taxon>
        <taxon>Micrococcaceae</taxon>
        <taxon>Arthrobacter</taxon>
    </lineage>
</organism>
<evidence type="ECO:0000313" key="4">
    <source>
        <dbReference type="EMBL" id="MDQ0178632.1"/>
    </source>
</evidence>
<dbReference type="Proteomes" id="UP001242995">
    <property type="component" value="Unassembled WGS sequence"/>
</dbReference>
<sequence>MARCSGFIASAALLILPLSACSPGSSAPPSPSPSEAISASPTTPTPPSSSTVTPGVSGSDASQPQSQLVDPNGGTVVCEKASDDTLTISQYPRTGGSLTHVLSIRPWDIMVGWKRPIPLDSTGECAKPLLWSPDFRCHLEVGTPPGTVGAGPLYHVILIDTVSKTFADLTALRQGSAFSDRVLSERNPMFVFRRTQ</sequence>
<feature type="signal peptide" evidence="2">
    <location>
        <begin position="1"/>
        <end position="27"/>
    </location>
</feature>
<feature type="chain" id="PRO_5043465533" description="DUF3558 domain-containing protein" evidence="2">
    <location>
        <begin position="28"/>
        <end position="196"/>
    </location>
</feature>
<comment type="caution">
    <text evidence="3">The sequence shown here is derived from an EMBL/GenBank/DDBJ whole genome shotgun (WGS) entry which is preliminary data.</text>
</comment>
<evidence type="ECO:0000256" key="2">
    <source>
        <dbReference type="SAM" id="SignalP"/>
    </source>
</evidence>
<keyword evidence="2" id="KW-0732">Signal</keyword>
<evidence type="ECO:0000256" key="1">
    <source>
        <dbReference type="SAM" id="MobiDB-lite"/>
    </source>
</evidence>
<proteinExistence type="predicted"/>
<accession>A0AAW8DKM7</accession>
<feature type="compositionally biased region" description="Low complexity" evidence="1">
    <location>
        <begin position="33"/>
        <end position="59"/>
    </location>
</feature>
<reference evidence="3 5" key="1">
    <citation type="submission" date="2023-07" db="EMBL/GenBank/DDBJ databases">
        <title>Sorghum-associated microbial communities from plants grown in Nebraska, USA.</title>
        <authorList>
            <person name="Schachtman D."/>
        </authorList>
    </citation>
    <scope>NUCLEOTIDE SEQUENCE</scope>
    <source>
        <strain evidence="3">DS1006</strain>
        <strain evidence="4 5">DS1016</strain>
    </source>
</reference>
<feature type="region of interest" description="Disordered" evidence="1">
    <location>
        <begin position="24"/>
        <end position="76"/>
    </location>
</feature>
<name>A0AAW8DKM7_9MICC</name>
<feature type="compositionally biased region" description="Polar residues" evidence="1">
    <location>
        <begin position="60"/>
        <end position="69"/>
    </location>
</feature>
<protein>
    <recommendedName>
        <fullName evidence="7">DUF3558 domain-containing protein</fullName>
    </recommendedName>
</protein>
<keyword evidence="5" id="KW-1185">Reference proteome</keyword>
<evidence type="ECO:0008006" key="7">
    <source>
        <dbReference type="Google" id="ProtNLM"/>
    </source>
</evidence>
<gene>
    <name evidence="3" type="ORF">J2S90_002599</name>
    <name evidence="4" type="ORF">J2S93_000039</name>
</gene>